<dbReference type="InterPro" id="IPR011006">
    <property type="entry name" value="CheY-like_superfamily"/>
</dbReference>
<gene>
    <name evidence="1" type="ORF">GGQ91_005065</name>
</gene>
<organism evidence="1 2">
    <name type="scientific">Methylobacterium fujisawaense</name>
    <dbReference type="NCBI Taxonomy" id="107400"/>
    <lineage>
        <taxon>Bacteria</taxon>
        <taxon>Pseudomonadati</taxon>
        <taxon>Pseudomonadota</taxon>
        <taxon>Alphaproteobacteria</taxon>
        <taxon>Hyphomicrobiales</taxon>
        <taxon>Methylobacteriaceae</taxon>
        <taxon>Methylobacterium</taxon>
    </lineage>
</organism>
<proteinExistence type="predicted"/>
<name>A0ABR6DIN6_9HYPH</name>
<dbReference type="CDD" id="cd00156">
    <property type="entry name" value="REC"/>
    <property type="match status" value="1"/>
</dbReference>
<dbReference type="Proteomes" id="UP000565455">
    <property type="component" value="Unassembled WGS sequence"/>
</dbReference>
<comment type="caution">
    <text evidence="1">The sequence shown here is derived from an EMBL/GenBank/DDBJ whole genome shotgun (WGS) entry which is preliminary data.</text>
</comment>
<dbReference type="SUPFAM" id="SSF52172">
    <property type="entry name" value="CheY-like"/>
    <property type="match status" value="1"/>
</dbReference>
<dbReference type="Gene3D" id="3.40.50.2300">
    <property type="match status" value="1"/>
</dbReference>
<protein>
    <submittedName>
        <fullName evidence="1">DNA-binding NarL/FixJ family response regulator</fullName>
    </submittedName>
</protein>
<keyword evidence="1" id="KW-0378">Hydrolase</keyword>
<sequence length="310" mass="34645">MRLEFTLLWFENQIAEVRPAIQGLKAHLEEAGFELCVLEEADDTNIDAHARNQESFHDIDLIVVDLDLGEAAASGDEIAQQIRRRFKFTDIVFYSGVAPSELRGRIQQRNVDGVYCMARSELRANLIELVDDLIRRMSRLEAMRGLAVATAGKADLRMRAILKALHEGADEAGKAELVAFIDKEVKDGDDRLQRKYEGAATLAEKVDSLACTSMVLLKATKKFVGQRQELRTQRTVLGRYQVEVMDIRNSLGHATETRTSDGWVIRAHGGGNITRDDFPTFRQSFSRHLSNLDALCEILGVQVTGDAEKG</sequence>
<accession>A0ABR6DIN6</accession>
<dbReference type="GO" id="GO:0003677">
    <property type="term" value="F:DNA binding"/>
    <property type="evidence" value="ECO:0007669"/>
    <property type="project" value="UniProtKB-KW"/>
</dbReference>
<dbReference type="EMBL" id="JACJIM010000009">
    <property type="protein sequence ID" value="MBA9065643.1"/>
    <property type="molecule type" value="Genomic_DNA"/>
</dbReference>
<evidence type="ECO:0000313" key="2">
    <source>
        <dbReference type="Proteomes" id="UP000565455"/>
    </source>
</evidence>
<keyword evidence="1" id="KW-0238">DNA-binding</keyword>
<dbReference type="GO" id="GO:0016787">
    <property type="term" value="F:hydrolase activity"/>
    <property type="evidence" value="ECO:0007669"/>
    <property type="project" value="UniProtKB-KW"/>
</dbReference>
<keyword evidence="2" id="KW-1185">Reference proteome</keyword>
<dbReference type="RefSeq" id="WP_182593062.1">
    <property type="nucleotide sequence ID" value="NZ_JACJIM010000009.1"/>
</dbReference>
<reference evidence="1 2" key="1">
    <citation type="submission" date="2020-08" db="EMBL/GenBank/DDBJ databases">
        <title>Genomic Encyclopedia of Type Strains, Phase IV (KMG-IV): sequencing the most valuable type-strain genomes for metagenomic binning, comparative biology and taxonomic classification.</title>
        <authorList>
            <person name="Goeker M."/>
        </authorList>
    </citation>
    <scope>NUCLEOTIDE SEQUENCE [LARGE SCALE GENOMIC DNA]</scope>
    <source>
        <strain evidence="1 2">DSM 5686</strain>
    </source>
</reference>
<evidence type="ECO:0000313" key="1">
    <source>
        <dbReference type="EMBL" id="MBA9065643.1"/>
    </source>
</evidence>
<dbReference type="GeneID" id="96606667"/>